<dbReference type="PANTHER" id="PTHR45333">
    <property type="entry name" value="MEMBRANE PROTEIN-RELATED"/>
    <property type="match status" value="1"/>
</dbReference>
<keyword evidence="3" id="KW-1185">Reference proteome</keyword>
<protein>
    <submittedName>
        <fullName evidence="2">Uncharacterized protein</fullName>
    </submittedName>
</protein>
<dbReference type="Proteomes" id="UP000692954">
    <property type="component" value="Unassembled WGS sequence"/>
</dbReference>
<evidence type="ECO:0000256" key="1">
    <source>
        <dbReference type="PROSITE-ProRule" id="PRU00221"/>
    </source>
</evidence>
<organism evidence="2 3">
    <name type="scientific">Paramecium sonneborni</name>
    <dbReference type="NCBI Taxonomy" id="65129"/>
    <lineage>
        <taxon>Eukaryota</taxon>
        <taxon>Sar</taxon>
        <taxon>Alveolata</taxon>
        <taxon>Ciliophora</taxon>
        <taxon>Intramacronucleata</taxon>
        <taxon>Oligohymenophorea</taxon>
        <taxon>Peniculida</taxon>
        <taxon>Parameciidae</taxon>
        <taxon>Paramecium</taxon>
    </lineage>
</organism>
<dbReference type="InterPro" id="IPR001680">
    <property type="entry name" value="WD40_rpt"/>
</dbReference>
<keyword evidence="1" id="KW-0853">WD repeat</keyword>
<dbReference type="PANTHER" id="PTHR45333:SF1">
    <property type="entry name" value="CHROMOSOME UNDETERMINED SCAFFOLD_625, WHOLE GENOME SHOTGUN SEQUENCE"/>
    <property type="match status" value="1"/>
</dbReference>
<dbReference type="PROSITE" id="PS50082">
    <property type="entry name" value="WD_REPEATS_2"/>
    <property type="match status" value="1"/>
</dbReference>
<feature type="repeat" description="WD" evidence="1">
    <location>
        <begin position="63"/>
        <end position="94"/>
    </location>
</feature>
<evidence type="ECO:0000313" key="3">
    <source>
        <dbReference type="Proteomes" id="UP000692954"/>
    </source>
</evidence>
<name>A0A8S1MCZ7_9CILI</name>
<dbReference type="Pfam" id="PF00400">
    <property type="entry name" value="WD40"/>
    <property type="match status" value="1"/>
</dbReference>
<comment type="caution">
    <text evidence="2">The sequence shown here is derived from an EMBL/GenBank/DDBJ whole genome shotgun (WGS) entry which is preliminary data.</text>
</comment>
<dbReference type="SMART" id="SM00320">
    <property type="entry name" value="WD40"/>
    <property type="match status" value="1"/>
</dbReference>
<evidence type="ECO:0000313" key="2">
    <source>
        <dbReference type="EMBL" id="CAD8074436.1"/>
    </source>
</evidence>
<proteinExistence type="predicted"/>
<dbReference type="EMBL" id="CAJJDN010000032">
    <property type="protein sequence ID" value="CAD8074436.1"/>
    <property type="molecule type" value="Genomic_DNA"/>
</dbReference>
<gene>
    <name evidence="2" type="ORF">PSON_ATCC_30995.1.T0320070</name>
</gene>
<dbReference type="AlphaFoldDB" id="A0A8S1MCZ7"/>
<dbReference type="OrthoDB" id="312140at2759"/>
<accession>A0A8S1MCZ7</accession>
<sequence>MFKEQVSKPPVKIKSIFQFTYWYGRLLPLIFFQEQLDLKFTPLYIVQRSTLWDVYTGQQKAKLNGHSDQVNSVCFSPDGIRLASGCNDNSICLWIVTKIILSNVQTQNNLIEFTNSYMTILRISKSLVFLSQNTLVLKGKFVNHQGVDLRQLLISKGSTFLVNDKEKLQKNK</sequence>
<reference evidence="2" key="1">
    <citation type="submission" date="2021-01" db="EMBL/GenBank/DDBJ databases">
        <authorList>
            <consortium name="Genoscope - CEA"/>
            <person name="William W."/>
        </authorList>
    </citation>
    <scope>NUCLEOTIDE SEQUENCE</scope>
</reference>
<dbReference type="PROSITE" id="PS50294">
    <property type="entry name" value="WD_REPEATS_REGION"/>
    <property type="match status" value="1"/>
</dbReference>